<dbReference type="Proteomes" id="UP000004521">
    <property type="component" value="Chromosome I"/>
</dbReference>
<evidence type="ECO:0000313" key="1">
    <source>
        <dbReference type="EMBL" id="EHN70913.1"/>
    </source>
</evidence>
<accession>A0AAV3EW32</accession>
<reference evidence="1 2" key="1">
    <citation type="journal article" date="2012" name="J. Bacteriol.">
        <title>Draft Genome Sequence of Vibrio fischeri SR5, a Strain Isolated from the Light Organ of the Mediterranean Squid Sepiola robusta.</title>
        <authorList>
            <person name="Gyllborg M.C."/>
            <person name="Sahl J.W."/>
            <person name="Cronin D.C.III."/>
            <person name="Rasko D.A."/>
            <person name="Mandel M.J."/>
        </authorList>
    </citation>
    <scope>NUCLEOTIDE SEQUENCE [LARGE SCALE GENOMIC DNA]</scope>
    <source>
        <strain evidence="1 2">SR5</strain>
    </source>
</reference>
<dbReference type="AlphaFoldDB" id="A0AAV3EW32"/>
<gene>
    <name evidence="1" type="ORF">VFSR5_0693</name>
</gene>
<name>A0AAV3EW32_ALIFS</name>
<evidence type="ECO:0000313" key="2">
    <source>
        <dbReference type="Proteomes" id="UP000004521"/>
    </source>
</evidence>
<sequence length="118" mass="12608">MTTKILEASIKDGKLLIEGLNPDDVKILCTGEADSTGFAIFGEDFTTYIANTQPDLNETIEKLIVLTDKMSAVAGQMVIKSVSGGSGSPAVGVSEALDVDSKKEFDKIKKELEDLKLI</sequence>
<protein>
    <submittedName>
        <fullName evidence="1">Uncharacterized protein</fullName>
    </submittedName>
</protein>
<organism evidence="1 2">
    <name type="scientific">Aliivibrio fischeri SR5</name>
    <dbReference type="NCBI Taxonomy" id="1088719"/>
    <lineage>
        <taxon>Bacteria</taxon>
        <taxon>Pseudomonadati</taxon>
        <taxon>Pseudomonadota</taxon>
        <taxon>Gammaproteobacteria</taxon>
        <taxon>Vibrionales</taxon>
        <taxon>Vibrionaceae</taxon>
        <taxon>Aliivibrio</taxon>
    </lineage>
</organism>
<dbReference type="EMBL" id="AHIH01000003">
    <property type="protein sequence ID" value="EHN70913.1"/>
    <property type="molecule type" value="Genomic_DNA"/>
</dbReference>
<comment type="caution">
    <text evidence="1">The sequence shown here is derived from an EMBL/GenBank/DDBJ whole genome shotgun (WGS) entry which is preliminary data.</text>
</comment>
<dbReference type="RefSeq" id="WP_005418050.1">
    <property type="nucleotide sequence ID" value="NZ_CM001400.1"/>
</dbReference>
<proteinExistence type="predicted"/>